<dbReference type="EMBL" id="QQXL01000008">
    <property type="protein sequence ID" value="RKW69582.1"/>
    <property type="molecule type" value="Genomic_DNA"/>
</dbReference>
<evidence type="ECO:0000313" key="2">
    <source>
        <dbReference type="Proteomes" id="UP000273119"/>
    </source>
</evidence>
<organism evidence="1 2">
    <name type="scientific">Galactobacter caseinivorans</name>
    <dbReference type="NCBI Taxonomy" id="2676123"/>
    <lineage>
        <taxon>Bacteria</taxon>
        <taxon>Bacillati</taxon>
        <taxon>Actinomycetota</taxon>
        <taxon>Actinomycetes</taxon>
        <taxon>Micrococcales</taxon>
        <taxon>Micrococcaceae</taxon>
        <taxon>Galactobacter</taxon>
    </lineage>
</organism>
<accession>A0A496PGH1</accession>
<proteinExistence type="predicted"/>
<gene>
    <name evidence="1" type="ORF">DWQ67_12355</name>
</gene>
<dbReference type="Proteomes" id="UP000273119">
    <property type="component" value="Unassembled WGS sequence"/>
</dbReference>
<sequence length="296" mass="33373">MYIDAKTWVELPHHQRFLRLVAAKTLRAPDTVYCGETALRLAGLPTLGVPQHIEVATARPIRLGVEDPTCRAEASAPPWVHREIMDVPRVKRHHHPFETPVRVGDFWCVPLHEAAGETMSTARLGHGLTAIDGMLRHGPAMGISAEHVEGWLGDQAVKCRRVKGLQVLALGRPGAESPLESGSRAVMYQHGFEEPVLQQRHTDAQGLIGFSDFWWAEQRILAEADGAAKYLDAEMKDGRESWHVIRDEKRREARLAAVSNRVLRWMWEDMAHPHRLVQQLSAAGLRSDPRRRIRLL</sequence>
<dbReference type="AlphaFoldDB" id="A0A496PGH1"/>
<comment type="caution">
    <text evidence="1">The sequence shown here is derived from an EMBL/GenBank/DDBJ whole genome shotgun (WGS) entry which is preliminary data.</text>
</comment>
<name>A0A496PGH1_9MICC</name>
<reference evidence="1 2" key="1">
    <citation type="submission" date="2018-07" db="EMBL/GenBank/DDBJ databases">
        <title>Arthrobacter sp. nov., isolated from raw cow's milk with high bacterial count.</title>
        <authorList>
            <person name="Hahne J."/>
            <person name="Isele D."/>
            <person name="Lipski A."/>
        </authorList>
    </citation>
    <scope>NUCLEOTIDE SEQUENCE [LARGE SCALE GENOMIC DNA]</scope>
    <source>
        <strain evidence="1 2">JZ R-183</strain>
    </source>
</reference>
<evidence type="ECO:0000313" key="1">
    <source>
        <dbReference type="EMBL" id="RKW69582.1"/>
    </source>
</evidence>
<keyword evidence="2" id="KW-1185">Reference proteome</keyword>
<protein>
    <submittedName>
        <fullName evidence="1">Uncharacterized protein</fullName>
    </submittedName>
</protein>